<dbReference type="InterPro" id="IPR029063">
    <property type="entry name" value="SAM-dependent_MTases_sf"/>
</dbReference>
<name>A0A381UD30_9ZZZZ</name>
<dbReference type="GO" id="GO:0008168">
    <property type="term" value="F:methyltransferase activity"/>
    <property type="evidence" value="ECO:0007669"/>
    <property type="project" value="UniProtKB-KW"/>
</dbReference>
<accession>A0A381UD30</accession>
<evidence type="ECO:0000256" key="1">
    <source>
        <dbReference type="ARBA" id="ARBA00022603"/>
    </source>
</evidence>
<evidence type="ECO:0000313" key="3">
    <source>
        <dbReference type="EMBL" id="SVA25508.1"/>
    </source>
</evidence>
<dbReference type="Pfam" id="PF03602">
    <property type="entry name" value="Cons_hypoth95"/>
    <property type="match status" value="1"/>
</dbReference>
<dbReference type="CDD" id="cd02440">
    <property type="entry name" value="AdoMet_MTases"/>
    <property type="match status" value="1"/>
</dbReference>
<evidence type="ECO:0000256" key="2">
    <source>
        <dbReference type="ARBA" id="ARBA00022679"/>
    </source>
</evidence>
<proteinExistence type="predicted"/>
<dbReference type="GO" id="GO:0003676">
    <property type="term" value="F:nucleic acid binding"/>
    <property type="evidence" value="ECO:0007669"/>
    <property type="project" value="InterPro"/>
</dbReference>
<dbReference type="InterPro" id="IPR004398">
    <property type="entry name" value="RNA_MeTrfase_RsmD"/>
</dbReference>
<reference evidence="3" key="1">
    <citation type="submission" date="2018-05" db="EMBL/GenBank/DDBJ databases">
        <authorList>
            <person name="Lanie J.A."/>
            <person name="Ng W.-L."/>
            <person name="Kazmierczak K.M."/>
            <person name="Andrzejewski T.M."/>
            <person name="Davidsen T.M."/>
            <person name="Wayne K.J."/>
            <person name="Tettelin H."/>
            <person name="Glass J.I."/>
            <person name="Rusch D."/>
            <person name="Podicherti R."/>
            <person name="Tsui H.-C.T."/>
            <person name="Winkler M.E."/>
        </authorList>
    </citation>
    <scope>NUCLEOTIDE SEQUENCE</scope>
</reference>
<gene>
    <name evidence="3" type="ORF">METZ01_LOCUS78362</name>
</gene>
<keyword evidence="1" id="KW-0489">Methyltransferase</keyword>
<sequence>MRVIAGEFRGRRLSKPRFRGIRPTADRVRETLFNILGDRIVDARTLDGYAGTGAVGIEALSRGAADVAFVELDQRAVGLIKENLTRCGVEKRSVVLRGRFEKIMASQKLAREFDFVFLDPPYDENVVNVSKALSLSARRLRPNGLMVIEQSRRALTTEISGLEQTRSVYSGDSQLTFYRLQTQKVAVKDNEVSLP</sequence>
<dbReference type="AlphaFoldDB" id="A0A381UD30"/>
<evidence type="ECO:0008006" key="4">
    <source>
        <dbReference type="Google" id="ProtNLM"/>
    </source>
</evidence>
<dbReference type="GO" id="GO:0031167">
    <property type="term" value="P:rRNA methylation"/>
    <property type="evidence" value="ECO:0007669"/>
    <property type="project" value="InterPro"/>
</dbReference>
<dbReference type="Gene3D" id="3.40.50.150">
    <property type="entry name" value="Vaccinia Virus protein VP39"/>
    <property type="match status" value="1"/>
</dbReference>
<protein>
    <recommendedName>
        <fullName evidence="4">16S rRNA (Guanine(966)-N(2))-methyltransferase RsmD</fullName>
    </recommendedName>
</protein>
<dbReference type="PANTHER" id="PTHR43542:SF1">
    <property type="entry name" value="METHYLTRANSFERASE"/>
    <property type="match status" value="1"/>
</dbReference>
<dbReference type="EMBL" id="UINC01006103">
    <property type="protein sequence ID" value="SVA25508.1"/>
    <property type="molecule type" value="Genomic_DNA"/>
</dbReference>
<dbReference type="SUPFAM" id="SSF53335">
    <property type="entry name" value="S-adenosyl-L-methionine-dependent methyltransferases"/>
    <property type="match status" value="1"/>
</dbReference>
<dbReference type="PANTHER" id="PTHR43542">
    <property type="entry name" value="METHYLTRANSFERASE"/>
    <property type="match status" value="1"/>
</dbReference>
<dbReference type="PROSITE" id="PS00092">
    <property type="entry name" value="N6_MTASE"/>
    <property type="match status" value="1"/>
</dbReference>
<dbReference type="NCBIfam" id="TIGR00095">
    <property type="entry name" value="16S rRNA (guanine(966)-N(2))-methyltransferase RsmD"/>
    <property type="match status" value="1"/>
</dbReference>
<organism evidence="3">
    <name type="scientific">marine metagenome</name>
    <dbReference type="NCBI Taxonomy" id="408172"/>
    <lineage>
        <taxon>unclassified sequences</taxon>
        <taxon>metagenomes</taxon>
        <taxon>ecological metagenomes</taxon>
    </lineage>
</organism>
<dbReference type="InterPro" id="IPR002052">
    <property type="entry name" value="DNA_methylase_N6_adenine_CS"/>
</dbReference>
<dbReference type="PIRSF" id="PIRSF004553">
    <property type="entry name" value="CHP00095"/>
    <property type="match status" value="1"/>
</dbReference>
<keyword evidence="2" id="KW-0808">Transferase</keyword>